<dbReference type="InterPro" id="IPR008920">
    <property type="entry name" value="TF_FadR/GntR_C"/>
</dbReference>
<organism evidence="5 6">
    <name type="scientific">Peribacillus frigoritolerans</name>
    <dbReference type="NCBI Taxonomy" id="450367"/>
    <lineage>
        <taxon>Bacteria</taxon>
        <taxon>Bacillati</taxon>
        <taxon>Bacillota</taxon>
        <taxon>Bacilli</taxon>
        <taxon>Bacillales</taxon>
        <taxon>Bacillaceae</taxon>
        <taxon>Peribacillus</taxon>
    </lineage>
</organism>
<dbReference type="InterPro" id="IPR000524">
    <property type="entry name" value="Tscrpt_reg_HTH_GntR"/>
</dbReference>
<dbReference type="SUPFAM" id="SSF46785">
    <property type="entry name" value="Winged helix' DNA-binding domain"/>
    <property type="match status" value="1"/>
</dbReference>
<dbReference type="Gene3D" id="1.10.10.10">
    <property type="entry name" value="Winged helix-like DNA-binding domain superfamily/Winged helix DNA-binding domain"/>
    <property type="match status" value="1"/>
</dbReference>
<evidence type="ECO:0000256" key="3">
    <source>
        <dbReference type="ARBA" id="ARBA00023163"/>
    </source>
</evidence>
<dbReference type="InterPro" id="IPR011711">
    <property type="entry name" value="GntR_C"/>
</dbReference>
<dbReference type="InterPro" id="IPR036390">
    <property type="entry name" value="WH_DNA-bd_sf"/>
</dbReference>
<dbReference type="AlphaFoldDB" id="A0AAJ1VAZ5"/>
<dbReference type="PRINTS" id="PR00035">
    <property type="entry name" value="HTHGNTR"/>
</dbReference>
<evidence type="ECO:0000313" key="6">
    <source>
        <dbReference type="Proteomes" id="UP001238973"/>
    </source>
</evidence>
<dbReference type="InterPro" id="IPR036388">
    <property type="entry name" value="WH-like_DNA-bd_sf"/>
</dbReference>
<dbReference type="GO" id="GO:0003677">
    <property type="term" value="F:DNA binding"/>
    <property type="evidence" value="ECO:0007669"/>
    <property type="project" value="UniProtKB-KW"/>
</dbReference>
<feature type="domain" description="HTH gntR-type" evidence="4">
    <location>
        <begin position="9"/>
        <end position="77"/>
    </location>
</feature>
<dbReference type="SMART" id="SM00895">
    <property type="entry name" value="FCD"/>
    <property type="match status" value="1"/>
</dbReference>
<dbReference type="EMBL" id="JAUCFI010000003">
    <property type="protein sequence ID" value="MDM5283782.1"/>
    <property type="molecule type" value="Genomic_DNA"/>
</dbReference>
<protein>
    <submittedName>
        <fullName evidence="5">FadR/GntR family transcriptional regulator</fullName>
    </submittedName>
</protein>
<dbReference type="SUPFAM" id="SSF48008">
    <property type="entry name" value="GntR ligand-binding domain-like"/>
    <property type="match status" value="1"/>
</dbReference>
<evidence type="ECO:0000313" key="5">
    <source>
        <dbReference type="EMBL" id="MDM5283782.1"/>
    </source>
</evidence>
<keyword evidence="3" id="KW-0804">Transcription</keyword>
<evidence type="ECO:0000256" key="2">
    <source>
        <dbReference type="ARBA" id="ARBA00023125"/>
    </source>
</evidence>
<dbReference type="Proteomes" id="UP001238973">
    <property type="component" value="Unassembled WGS sequence"/>
</dbReference>
<dbReference type="SMART" id="SM00345">
    <property type="entry name" value="HTH_GNTR"/>
    <property type="match status" value="1"/>
</dbReference>
<comment type="caution">
    <text evidence="5">The sequence shown here is derived from an EMBL/GenBank/DDBJ whole genome shotgun (WGS) entry which is preliminary data.</text>
</comment>
<dbReference type="Pfam" id="PF00392">
    <property type="entry name" value="GntR"/>
    <property type="match status" value="1"/>
</dbReference>
<evidence type="ECO:0000256" key="1">
    <source>
        <dbReference type="ARBA" id="ARBA00023015"/>
    </source>
</evidence>
<gene>
    <name evidence="5" type="ORF">QUF85_10750</name>
</gene>
<dbReference type="CDD" id="cd07377">
    <property type="entry name" value="WHTH_GntR"/>
    <property type="match status" value="1"/>
</dbReference>
<evidence type="ECO:0000259" key="4">
    <source>
        <dbReference type="PROSITE" id="PS50949"/>
    </source>
</evidence>
<dbReference type="Gene3D" id="1.20.120.530">
    <property type="entry name" value="GntR ligand-binding domain-like"/>
    <property type="match status" value="1"/>
</dbReference>
<keyword evidence="2" id="KW-0238">DNA-binding</keyword>
<name>A0AAJ1VAZ5_9BACI</name>
<dbReference type="Pfam" id="PF07729">
    <property type="entry name" value="FCD"/>
    <property type="match status" value="1"/>
</dbReference>
<dbReference type="PANTHER" id="PTHR43537:SF5">
    <property type="entry name" value="UXU OPERON TRANSCRIPTIONAL REGULATOR"/>
    <property type="match status" value="1"/>
</dbReference>
<keyword evidence="1" id="KW-0805">Transcription regulation</keyword>
<reference evidence="5" key="1">
    <citation type="submission" date="2023-06" db="EMBL/GenBank/DDBJ databases">
        <title>Comparative genomics of Bacillaceae isolates and their secondary metabolite potential.</title>
        <authorList>
            <person name="Song L."/>
            <person name="Nielsen L.J."/>
            <person name="Mohite O."/>
            <person name="Xu X."/>
            <person name="Weber T."/>
            <person name="Kovacs A.T."/>
        </authorList>
    </citation>
    <scope>NUCLEOTIDE SEQUENCE</scope>
    <source>
        <strain evidence="5">G1S1</strain>
    </source>
</reference>
<dbReference type="PANTHER" id="PTHR43537">
    <property type="entry name" value="TRANSCRIPTIONAL REGULATOR, GNTR FAMILY"/>
    <property type="match status" value="1"/>
</dbReference>
<accession>A0AAJ1VAZ5</accession>
<dbReference type="GO" id="GO:0003700">
    <property type="term" value="F:DNA-binding transcription factor activity"/>
    <property type="evidence" value="ECO:0007669"/>
    <property type="project" value="InterPro"/>
</dbReference>
<sequence>MSFNPIKKDRASKIVIEQIKSAIQNGDFLPGDKLPSERDLAKQFSLSRGVVREAISVLESKRVVEVKPGIGVFFAKNEQEELFRRLNSLLETEDSSLIELLELRQSIESQAAYYAAERRSKSELDKIKYAMDKLEDCFEKGKVAAVEDFEFHMAVAEASHNSMMVHTLSLISDSIINGLYESRSDALMIPGQDTIAMDEHKKIYEAIKNMDPDRARKAVITHLESVKKYKNVLGREI</sequence>
<proteinExistence type="predicted"/>
<dbReference type="RefSeq" id="WP_289349565.1">
    <property type="nucleotide sequence ID" value="NZ_JAUCFI010000003.1"/>
</dbReference>
<dbReference type="PROSITE" id="PS50949">
    <property type="entry name" value="HTH_GNTR"/>
    <property type="match status" value="1"/>
</dbReference>